<evidence type="ECO:0000313" key="7">
    <source>
        <dbReference type="Proteomes" id="UP000655830"/>
    </source>
</evidence>
<comment type="caution">
    <text evidence="6">The sequence shown here is derived from an EMBL/GenBank/DDBJ whole genome shotgun (WGS) entry which is preliminary data.</text>
</comment>
<feature type="domain" description="Sulfatase N-terminal" evidence="5">
    <location>
        <begin position="7"/>
        <end position="347"/>
    </location>
</feature>
<dbReference type="InterPro" id="IPR000917">
    <property type="entry name" value="Sulfatase_N"/>
</dbReference>
<keyword evidence="7" id="KW-1185">Reference proteome</keyword>
<keyword evidence="2" id="KW-0479">Metal-binding</keyword>
<keyword evidence="3 6" id="KW-0378">Hydrolase</keyword>
<sequence length="484" mass="55587">MADKKYNIILITTDQQRYDTIGDLAPDYMRMPHTQYLINQGISYTNAYSQCPLCVPARISIMNGKFPHTTGATTNCETTDVMGTRDTLPDLMRQAGYQTIAIGKMHFGPQRAKHGFDEMIIPDDYFREMQRSGSMIQPMRHGMGQNEIYPALSTVPEAMTMTSWISEKCVEYIRDRRDPSQPFFMWCSYSKPHPPFDPPEPYYSMYRNEDIAEPVFGDWSDDEHAPLAFKRLRQMWGYDKISPKIMKEAKAAYYGLLTQIDYNMGRIFSALQDFDMLKDTLILFTSDHGEYLGDHHTAAKFFLHQPSTHVPFILRLPPTLNDTLGGTKVDIPVTHADILPTLVKLAGGEVPKDVDGQDLLAVLEKKQEPRKYVEMVSEMGMLESIGLTDGKMKYIWYMEDQCEQLFDLEKDPMELKNIVHDPAYAAIKEELKQDLINSEYSKKLGHSKDGKLATIPPLNDGERHRRAHPWPGYHTEYCNIDVKH</sequence>
<dbReference type="SUPFAM" id="SSF53649">
    <property type="entry name" value="Alkaline phosphatase-like"/>
    <property type="match status" value="1"/>
</dbReference>
<dbReference type="PANTHER" id="PTHR45953">
    <property type="entry name" value="IDURONATE 2-SULFATASE"/>
    <property type="match status" value="1"/>
</dbReference>
<dbReference type="InterPro" id="IPR024607">
    <property type="entry name" value="Sulfatase_CS"/>
</dbReference>
<dbReference type="Gene3D" id="3.40.720.10">
    <property type="entry name" value="Alkaline Phosphatase, subunit A"/>
    <property type="match status" value="1"/>
</dbReference>
<dbReference type="GO" id="GO:0005737">
    <property type="term" value="C:cytoplasm"/>
    <property type="evidence" value="ECO:0007669"/>
    <property type="project" value="TreeGrafter"/>
</dbReference>
<dbReference type="Pfam" id="PF00884">
    <property type="entry name" value="Sulfatase"/>
    <property type="match status" value="1"/>
</dbReference>
<evidence type="ECO:0000259" key="5">
    <source>
        <dbReference type="Pfam" id="PF00884"/>
    </source>
</evidence>
<dbReference type="EMBL" id="JACRSY010000006">
    <property type="protein sequence ID" value="MBC8578883.1"/>
    <property type="molecule type" value="Genomic_DNA"/>
</dbReference>
<dbReference type="Proteomes" id="UP000655830">
    <property type="component" value="Unassembled WGS sequence"/>
</dbReference>
<name>A0A926EIW6_9FIRM</name>
<gene>
    <name evidence="6" type="ORF">H8718_04970</name>
</gene>
<dbReference type="InterPro" id="IPR017850">
    <property type="entry name" value="Alkaline_phosphatase_core_sf"/>
</dbReference>
<comment type="similarity">
    <text evidence="1">Belongs to the sulfatase family.</text>
</comment>
<evidence type="ECO:0000256" key="4">
    <source>
        <dbReference type="SAM" id="MobiDB-lite"/>
    </source>
</evidence>
<evidence type="ECO:0000313" key="6">
    <source>
        <dbReference type="EMBL" id="MBC8578883.1"/>
    </source>
</evidence>
<proteinExistence type="inferred from homology"/>
<feature type="region of interest" description="Disordered" evidence="4">
    <location>
        <begin position="447"/>
        <end position="466"/>
    </location>
</feature>
<dbReference type="RefSeq" id="WP_249332016.1">
    <property type="nucleotide sequence ID" value="NZ_JACRSY010000006.1"/>
</dbReference>
<protein>
    <submittedName>
        <fullName evidence="6">Sulfatase-like hydrolase/transferase</fullName>
    </submittedName>
</protein>
<dbReference type="GO" id="GO:0046872">
    <property type="term" value="F:metal ion binding"/>
    <property type="evidence" value="ECO:0007669"/>
    <property type="project" value="UniProtKB-KW"/>
</dbReference>
<dbReference type="PANTHER" id="PTHR45953:SF1">
    <property type="entry name" value="IDURONATE 2-SULFATASE"/>
    <property type="match status" value="1"/>
</dbReference>
<evidence type="ECO:0000256" key="2">
    <source>
        <dbReference type="ARBA" id="ARBA00022723"/>
    </source>
</evidence>
<evidence type="ECO:0000256" key="3">
    <source>
        <dbReference type="ARBA" id="ARBA00022801"/>
    </source>
</evidence>
<reference evidence="6" key="1">
    <citation type="submission" date="2020-08" db="EMBL/GenBank/DDBJ databases">
        <title>Genome public.</title>
        <authorList>
            <person name="Liu C."/>
            <person name="Sun Q."/>
        </authorList>
    </citation>
    <scope>NUCLEOTIDE SEQUENCE</scope>
    <source>
        <strain evidence="6">NSJ-12</strain>
    </source>
</reference>
<evidence type="ECO:0000256" key="1">
    <source>
        <dbReference type="ARBA" id="ARBA00008779"/>
    </source>
</evidence>
<organism evidence="6 7">
    <name type="scientific">Zhenhengia yiwuensis</name>
    <dbReference type="NCBI Taxonomy" id="2763666"/>
    <lineage>
        <taxon>Bacteria</taxon>
        <taxon>Bacillati</taxon>
        <taxon>Bacillota</taxon>
        <taxon>Clostridia</taxon>
        <taxon>Lachnospirales</taxon>
        <taxon>Lachnospiraceae</taxon>
        <taxon>Zhenhengia</taxon>
    </lineage>
</organism>
<dbReference type="GO" id="GO:0008484">
    <property type="term" value="F:sulfuric ester hydrolase activity"/>
    <property type="evidence" value="ECO:0007669"/>
    <property type="project" value="TreeGrafter"/>
</dbReference>
<dbReference type="AlphaFoldDB" id="A0A926EIW6"/>
<accession>A0A926EIW6</accession>
<dbReference type="PROSITE" id="PS00149">
    <property type="entry name" value="SULFATASE_2"/>
    <property type="match status" value="1"/>
</dbReference>